<dbReference type="Proteomes" id="UP001652625">
    <property type="component" value="Chromosome 02"/>
</dbReference>
<dbReference type="PANTHER" id="PTHR43294:SF21">
    <property type="entry name" value="CATION TRANSPORTING ATPASE"/>
    <property type="match status" value="1"/>
</dbReference>
<keyword evidence="2" id="KW-0472">Membrane</keyword>
<gene>
    <name evidence="6" type="primary">LOC105849048</name>
</gene>
<evidence type="ECO:0000313" key="5">
    <source>
        <dbReference type="Proteomes" id="UP001652625"/>
    </source>
</evidence>
<dbReference type="InterPro" id="IPR059000">
    <property type="entry name" value="ATPase_P-type_domA"/>
</dbReference>
<dbReference type="Pfam" id="PF00690">
    <property type="entry name" value="Cation_ATPase_N"/>
    <property type="match status" value="1"/>
</dbReference>
<evidence type="ECO:0000259" key="4">
    <source>
        <dbReference type="Pfam" id="PF00690"/>
    </source>
</evidence>
<keyword evidence="5" id="KW-1185">Reference proteome</keyword>
<feature type="domain" description="Cation-transporting P-type ATPase N-terminal" evidence="4">
    <location>
        <begin position="17"/>
        <end position="63"/>
    </location>
</feature>
<evidence type="ECO:0000256" key="2">
    <source>
        <dbReference type="ARBA" id="ARBA00022475"/>
    </source>
</evidence>
<evidence type="ECO:0000256" key="1">
    <source>
        <dbReference type="ARBA" id="ARBA00004651"/>
    </source>
</evidence>
<dbReference type="RefSeq" id="XP_065645570.1">
    <property type="nucleotide sequence ID" value="XM_065789498.1"/>
</dbReference>
<dbReference type="GeneID" id="105849048"/>
<dbReference type="SUPFAM" id="SSF81653">
    <property type="entry name" value="Calcium ATPase, transduction domain A"/>
    <property type="match status" value="1"/>
</dbReference>
<dbReference type="InterPro" id="IPR004014">
    <property type="entry name" value="ATPase_P-typ_cation-transptr_N"/>
</dbReference>
<dbReference type="SUPFAM" id="SSF81665">
    <property type="entry name" value="Calcium ATPase, transmembrane domain M"/>
    <property type="match status" value="1"/>
</dbReference>
<dbReference type="PANTHER" id="PTHR43294">
    <property type="entry name" value="SODIUM/POTASSIUM-TRANSPORTING ATPASE SUBUNIT ALPHA"/>
    <property type="match status" value="1"/>
</dbReference>
<dbReference type="InterPro" id="IPR050510">
    <property type="entry name" value="Cation_transp_ATPase_P-type"/>
</dbReference>
<accession>A0ABM4B9L8</accession>
<sequence length="229" mass="25753">MGERSGNYSFGIENQIHSLSLDEICYVLNTDLTHGVKNIDAKVLLKVYGCNKYSRPKKNTKSKSAIKKLLPCIYSKADWSKKDWDRVFNYRINKTHCVTRECIKKNITGRNLVKGDIIHLECGQIVPADIIIFQYEGCLIVDNRIITGNKFEKKSNIFTNRDFLHSENVVFAGTELLSGKCVGIVIATGNGTIFGNLTKVARKVRLTHQSLSSFYSYSAKPASSFQTVT</sequence>
<comment type="subcellular location">
    <subcellularLocation>
        <location evidence="1">Cell membrane</location>
        <topology evidence="1">Multi-pass membrane protein</topology>
    </subcellularLocation>
</comment>
<evidence type="ECO:0000259" key="3">
    <source>
        <dbReference type="Pfam" id="PF00122"/>
    </source>
</evidence>
<dbReference type="InterPro" id="IPR023298">
    <property type="entry name" value="ATPase_P-typ_TM_dom_sf"/>
</dbReference>
<keyword evidence="2" id="KW-1003">Cell membrane</keyword>
<evidence type="ECO:0000313" key="6">
    <source>
        <dbReference type="RefSeq" id="XP_065645570.1"/>
    </source>
</evidence>
<proteinExistence type="predicted"/>
<dbReference type="Pfam" id="PF00122">
    <property type="entry name" value="E1-E2_ATPase"/>
    <property type="match status" value="1"/>
</dbReference>
<reference evidence="5" key="1">
    <citation type="submission" date="2025-05" db="UniProtKB">
        <authorList>
            <consortium name="RefSeq"/>
        </authorList>
    </citation>
    <scope>NUCLEOTIDE SEQUENCE [LARGE SCALE GENOMIC DNA]</scope>
</reference>
<protein>
    <submittedName>
        <fullName evidence="6">Sodium/potassium-transporting ATPase subunit alpha-4</fullName>
    </submittedName>
</protein>
<feature type="domain" description="P-type ATPase A" evidence="3">
    <location>
        <begin position="99"/>
        <end position="200"/>
    </location>
</feature>
<organism evidence="5 6">
    <name type="scientific">Hydra vulgaris</name>
    <name type="common">Hydra</name>
    <name type="synonym">Hydra attenuata</name>
    <dbReference type="NCBI Taxonomy" id="6087"/>
    <lineage>
        <taxon>Eukaryota</taxon>
        <taxon>Metazoa</taxon>
        <taxon>Cnidaria</taxon>
        <taxon>Hydrozoa</taxon>
        <taxon>Hydroidolina</taxon>
        <taxon>Anthoathecata</taxon>
        <taxon>Aplanulata</taxon>
        <taxon>Hydridae</taxon>
        <taxon>Hydra</taxon>
    </lineage>
</organism>
<reference evidence="6" key="2">
    <citation type="submission" date="2025-08" db="UniProtKB">
        <authorList>
            <consortium name="RefSeq"/>
        </authorList>
    </citation>
    <scope>IDENTIFICATION</scope>
</reference>
<dbReference type="Gene3D" id="2.70.150.10">
    <property type="entry name" value="Calcium-transporting ATPase, cytoplasmic transduction domain A"/>
    <property type="match status" value="1"/>
</dbReference>
<dbReference type="InterPro" id="IPR008250">
    <property type="entry name" value="ATPase_P-typ_transduc_dom_A_sf"/>
</dbReference>
<name>A0ABM4B9L8_HYDVU</name>